<dbReference type="Proteomes" id="UP000075755">
    <property type="component" value="Chromosome"/>
</dbReference>
<dbReference type="EMBL" id="JACICB010000003">
    <property type="protein sequence ID" value="MBB3704871.1"/>
    <property type="molecule type" value="Genomic_DNA"/>
</dbReference>
<dbReference type="Proteomes" id="UP000577697">
    <property type="component" value="Unassembled WGS sequence"/>
</dbReference>
<evidence type="ECO:0000313" key="11">
    <source>
        <dbReference type="EMBL" id="AMS43020.1"/>
    </source>
</evidence>
<evidence type="ECO:0000256" key="4">
    <source>
        <dbReference type="ARBA" id="ARBA00022692"/>
    </source>
</evidence>
<keyword evidence="5 10" id="KW-0732">Signal</keyword>
<keyword evidence="4 10" id="KW-0812">Transmembrane</keyword>
<comment type="similarity">
    <text evidence="1 10">Belongs to the alphaproteobacteria porin family.</text>
</comment>
<dbReference type="GO" id="GO:0006811">
    <property type="term" value="P:monoatomic ion transport"/>
    <property type="evidence" value="ECO:0007669"/>
    <property type="project" value="UniProtKB-KW"/>
</dbReference>
<dbReference type="GO" id="GO:0015288">
    <property type="term" value="F:porin activity"/>
    <property type="evidence" value="ECO:0007669"/>
    <property type="project" value="UniProtKB-KW"/>
</dbReference>
<dbReference type="GO" id="GO:0009279">
    <property type="term" value="C:cell outer membrane"/>
    <property type="evidence" value="ECO:0007669"/>
    <property type="project" value="UniProtKB-SubCell"/>
</dbReference>
<sequence>MRLNRLAPALAGATLLAASSTSVALAVDAESVDYVRVCDVYGTGFYYIPGTKTCLRVGGYLRLETGFGPLFGVDVDSDGDRDTYYTLARFQLQADARAETEFGTFRTYAHINFQHKRDAADAVQSAEIEMAMIELGGFFAGVNDSLFITQTYYAGGVSNDAIVGYGPFTTTMFGYKWAGSNGLSLTLALEGGWNGDVIDSYMPRVVLGGGYARDWGGITAVVGYDSVAEEWAGKLRLDVTVNDRISLWAMAGAKTDDSGPYSQFYGVWGGRWAVWGGGAAKLTDKATFNLQLGYDAQENFAAVANIAWKVVDGLTVSPEIGYYDNFDMPDTDAIGGFVRMQADF</sequence>
<proteinExistence type="inferred from homology"/>
<keyword evidence="3 10" id="KW-1134">Transmembrane beta strand</keyword>
<dbReference type="GO" id="GO:0046930">
    <property type="term" value="C:pore complex"/>
    <property type="evidence" value="ECO:0007669"/>
    <property type="project" value="UniProtKB-KW"/>
</dbReference>
<accession>A0AAC9AS75</accession>
<dbReference type="EMBL" id="CP015005">
    <property type="protein sequence ID" value="AMS43020.1"/>
    <property type="molecule type" value="Genomic_DNA"/>
</dbReference>
<protein>
    <recommendedName>
        <fullName evidence="10">Porin</fullName>
    </recommendedName>
</protein>
<evidence type="ECO:0000256" key="7">
    <source>
        <dbReference type="ARBA" id="ARBA00023114"/>
    </source>
</evidence>
<evidence type="ECO:0000256" key="10">
    <source>
        <dbReference type="RuleBase" id="RU364005"/>
    </source>
</evidence>
<evidence type="ECO:0000256" key="6">
    <source>
        <dbReference type="ARBA" id="ARBA00023065"/>
    </source>
</evidence>
<reference evidence="12 14" key="2">
    <citation type="submission" date="2020-08" db="EMBL/GenBank/DDBJ databases">
        <title>Genomic Encyclopedia of Type Strains, Phase IV (KMG-IV): sequencing the most valuable type-strain genomes for metagenomic binning, comparative biology and taxonomic classification.</title>
        <authorList>
            <person name="Goeker M."/>
        </authorList>
    </citation>
    <scope>NUCLEOTIDE SEQUENCE [LARGE SCALE GENOMIC DNA]</scope>
    <source>
        <strain evidence="12 14">DSM 10368</strain>
    </source>
</reference>
<dbReference type="InterPro" id="IPR003684">
    <property type="entry name" value="Porin_alphabac"/>
</dbReference>
<keyword evidence="6 10" id="KW-0406">Ion transport</keyword>
<evidence type="ECO:0000256" key="3">
    <source>
        <dbReference type="ARBA" id="ARBA00022452"/>
    </source>
</evidence>
<dbReference type="KEGG" id="aak:AA2016_4103"/>
<keyword evidence="7 10" id="KW-0626">Porin</keyword>
<name>A0AAC9AS75_AMIAI</name>
<evidence type="ECO:0000313" key="14">
    <source>
        <dbReference type="Proteomes" id="UP000577697"/>
    </source>
</evidence>
<keyword evidence="2 10" id="KW-0813">Transport</keyword>
<evidence type="ECO:0000313" key="12">
    <source>
        <dbReference type="EMBL" id="MBB3704871.1"/>
    </source>
</evidence>
<keyword evidence="8 10" id="KW-0472">Membrane</keyword>
<evidence type="ECO:0000256" key="2">
    <source>
        <dbReference type="ARBA" id="ARBA00022448"/>
    </source>
</evidence>
<evidence type="ECO:0000256" key="9">
    <source>
        <dbReference type="ARBA" id="ARBA00023237"/>
    </source>
</evidence>
<evidence type="ECO:0000256" key="8">
    <source>
        <dbReference type="ARBA" id="ARBA00023136"/>
    </source>
</evidence>
<gene>
    <name evidence="11" type="ORF">AA2016_4103</name>
    <name evidence="12" type="ORF">FHS67_001174</name>
</gene>
<reference evidence="11 13" key="1">
    <citation type="submission" date="2016-03" db="EMBL/GenBank/DDBJ databases">
        <title>Complete genome of Aminobacter aminovorans KCTC 2477.</title>
        <authorList>
            <person name="Kim K.M."/>
        </authorList>
    </citation>
    <scope>NUCLEOTIDE SEQUENCE [LARGE SCALE GENOMIC DNA]</scope>
    <source>
        <strain evidence="11 13">KCTC 2477</strain>
    </source>
</reference>
<evidence type="ECO:0000313" key="13">
    <source>
        <dbReference type="Proteomes" id="UP000075755"/>
    </source>
</evidence>
<dbReference type="RefSeq" id="WP_083948614.1">
    <property type="nucleotide sequence ID" value="NZ_CP015005.1"/>
</dbReference>
<feature type="signal peptide" evidence="10">
    <location>
        <begin position="1"/>
        <end position="26"/>
    </location>
</feature>
<comment type="subcellular location">
    <subcellularLocation>
        <location evidence="10">Cell outer membrane</location>
        <topology evidence="10">Multi-pass membrane protein</topology>
    </subcellularLocation>
</comment>
<organism evidence="11 13">
    <name type="scientific">Aminobacter aminovorans</name>
    <name type="common">Chelatobacter heintzii</name>
    <dbReference type="NCBI Taxonomy" id="83263"/>
    <lineage>
        <taxon>Bacteria</taxon>
        <taxon>Pseudomonadati</taxon>
        <taxon>Pseudomonadota</taxon>
        <taxon>Alphaproteobacteria</taxon>
        <taxon>Hyphomicrobiales</taxon>
        <taxon>Phyllobacteriaceae</taxon>
        <taxon>Aminobacter</taxon>
    </lineage>
</organism>
<evidence type="ECO:0000256" key="1">
    <source>
        <dbReference type="ARBA" id="ARBA00009521"/>
    </source>
</evidence>
<keyword evidence="14" id="KW-1185">Reference proteome</keyword>
<feature type="chain" id="PRO_5041780350" description="Porin" evidence="10">
    <location>
        <begin position="27"/>
        <end position="344"/>
    </location>
</feature>
<dbReference type="Pfam" id="PF02530">
    <property type="entry name" value="Porin_2"/>
    <property type="match status" value="1"/>
</dbReference>
<keyword evidence="9 10" id="KW-0998">Cell outer membrane</keyword>
<comment type="function">
    <text evidence="10">Forms passive diffusion pores that allow small molecular weight hydrophilic materials across the outer membrane.</text>
</comment>
<evidence type="ECO:0000256" key="5">
    <source>
        <dbReference type="ARBA" id="ARBA00022729"/>
    </source>
</evidence>
<comment type="domain">
    <text evidence="10">Consists of 16-stranded beta-barrel sheets, with large surface-exposed loops, that form a transmembrane pore at the center of each barrel. The pore is partially ocluded by a peptide loop that folds into the pore lumen.</text>
</comment>
<dbReference type="AlphaFoldDB" id="A0AAC9AS75"/>